<evidence type="ECO:0000256" key="1">
    <source>
        <dbReference type="ARBA" id="ARBA00004141"/>
    </source>
</evidence>
<feature type="transmembrane region" description="Helical" evidence="9">
    <location>
        <begin position="41"/>
        <end position="61"/>
    </location>
</feature>
<reference evidence="10" key="2">
    <citation type="submission" date="2025-09" db="UniProtKB">
        <authorList>
            <consortium name="Ensembl"/>
        </authorList>
    </citation>
    <scope>IDENTIFICATION</scope>
</reference>
<evidence type="ECO:0000256" key="2">
    <source>
        <dbReference type="ARBA" id="ARBA00022606"/>
    </source>
</evidence>
<dbReference type="GeneTree" id="ENSGT00970000197603"/>
<protein>
    <submittedName>
        <fullName evidence="10">Uncharacterized protein</fullName>
    </submittedName>
</protein>
<dbReference type="AlphaFoldDB" id="A0A673WXH4"/>
<keyword evidence="5" id="KW-0297">G-protein coupled receptor</keyword>
<keyword evidence="2" id="KW-0716">Sensory transduction</keyword>
<dbReference type="Proteomes" id="UP000472277">
    <property type="component" value="Chromosome 20"/>
</dbReference>
<dbReference type="Ensembl" id="ENSSTUT00000017634.1">
    <property type="protein sequence ID" value="ENSSTUP00000016729.1"/>
    <property type="gene ID" value="ENSSTUG00000007613.1"/>
</dbReference>
<keyword evidence="6 9" id="KW-0472">Membrane</keyword>
<organism evidence="10 11">
    <name type="scientific">Salmo trutta</name>
    <name type="common">Brown trout</name>
    <dbReference type="NCBI Taxonomy" id="8032"/>
    <lineage>
        <taxon>Eukaryota</taxon>
        <taxon>Metazoa</taxon>
        <taxon>Chordata</taxon>
        <taxon>Craniata</taxon>
        <taxon>Vertebrata</taxon>
        <taxon>Euteleostomi</taxon>
        <taxon>Actinopterygii</taxon>
        <taxon>Neopterygii</taxon>
        <taxon>Teleostei</taxon>
        <taxon>Protacanthopterygii</taxon>
        <taxon>Salmoniformes</taxon>
        <taxon>Salmonidae</taxon>
        <taxon>Salmoninae</taxon>
        <taxon>Salmo</taxon>
    </lineage>
</organism>
<comment type="subcellular location">
    <subcellularLocation>
        <location evidence="1">Membrane</location>
        <topology evidence="1">Multi-pass membrane protein</topology>
    </subcellularLocation>
</comment>
<evidence type="ECO:0000256" key="4">
    <source>
        <dbReference type="ARBA" id="ARBA00022989"/>
    </source>
</evidence>
<keyword evidence="7" id="KW-0675">Receptor</keyword>
<evidence type="ECO:0000313" key="10">
    <source>
        <dbReference type="Ensembl" id="ENSSTUP00000016729.1"/>
    </source>
</evidence>
<dbReference type="GO" id="GO:0004930">
    <property type="term" value="F:G protein-coupled receptor activity"/>
    <property type="evidence" value="ECO:0007669"/>
    <property type="project" value="UniProtKB-KW"/>
</dbReference>
<feature type="transmembrane region" description="Helical" evidence="9">
    <location>
        <begin position="233"/>
        <end position="249"/>
    </location>
</feature>
<proteinExistence type="predicted"/>
<feature type="transmembrane region" description="Helical" evidence="9">
    <location>
        <begin position="191"/>
        <end position="212"/>
    </location>
</feature>
<dbReference type="PANTHER" id="PTHR11394:SF47">
    <property type="entry name" value="TASTE RECEPTOR TYPE 2 MEMBER 40"/>
    <property type="match status" value="1"/>
</dbReference>
<keyword evidence="4 9" id="KW-1133">Transmembrane helix</keyword>
<evidence type="ECO:0000256" key="8">
    <source>
        <dbReference type="ARBA" id="ARBA00023224"/>
    </source>
</evidence>
<evidence type="ECO:0000313" key="11">
    <source>
        <dbReference type="Proteomes" id="UP000472277"/>
    </source>
</evidence>
<reference evidence="10" key="1">
    <citation type="submission" date="2025-08" db="UniProtKB">
        <authorList>
            <consortium name="Ensembl"/>
        </authorList>
    </citation>
    <scope>IDENTIFICATION</scope>
</reference>
<keyword evidence="11" id="KW-1185">Reference proteome</keyword>
<keyword evidence="3 9" id="KW-0812">Transmembrane</keyword>
<evidence type="ECO:0000256" key="7">
    <source>
        <dbReference type="ARBA" id="ARBA00023170"/>
    </source>
</evidence>
<accession>A0A673WXH4</accession>
<dbReference type="PANTHER" id="PTHR11394">
    <property type="entry name" value="TASTE RECEPTOR TYPE 2"/>
    <property type="match status" value="1"/>
</dbReference>
<evidence type="ECO:0000256" key="3">
    <source>
        <dbReference type="ARBA" id="ARBA00022692"/>
    </source>
</evidence>
<keyword evidence="8" id="KW-0807">Transducer</keyword>
<feature type="transmembrane region" description="Helical" evidence="9">
    <location>
        <begin position="261"/>
        <end position="280"/>
    </location>
</feature>
<evidence type="ECO:0000256" key="5">
    <source>
        <dbReference type="ARBA" id="ARBA00023040"/>
    </source>
</evidence>
<dbReference type="GO" id="GO:0016020">
    <property type="term" value="C:membrane"/>
    <property type="evidence" value="ECO:0007669"/>
    <property type="project" value="UniProtKB-SubCell"/>
</dbReference>
<evidence type="ECO:0000256" key="6">
    <source>
        <dbReference type="ARBA" id="ARBA00023136"/>
    </source>
</evidence>
<sequence length="288" mass="33651">MILSWSSTYIYLRRHMKRMEESSSSFSQPQLQSQMRVTVTGLVQAALFFPYCLLIITLVVTHKVGYSLVLRMSELVILFAARYYNILEYLVRLVMLACMSSCVWLSVFYHTKIVPNQRPLSVWVRRNINAAVYDGLIVDTLYLSTKCLIVVGYEYVKSTHSLNNTYILNDTATQHTRVRSSVGIAFEWVHIIYRGSFIVTMAYTWGSTWAYLHRHMKRIEGCSSFLQHPPTQTVLYLVSSIWNLLYQFRFFRESVDLQEHLVHIIICVFVFGIGFSQSLFRQRADKLF</sequence>
<evidence type="ECO:0000256" key="9">
    <source>
        <dbReference type="SAM" id="Phobius"/>
    </source>
</evidence>
<feature type="transmembrane region" description="Helical" evidence="9">
    <location>
        <begin position="90"/>
        <end position="109"/>
    </location>
</feature>
<dbReference type="InParanoid" id="A0A673WXH4"/>
<name>A0A673WXH4_SALTR</name>